<evidence type="ECO:0000259" key="8">
    <source>
        <dbReference type="PROSITE" id="PS51705"/>
    </source>
</evidence>
<dbReference type="PANTHER" id="PTHR10229:SF0">
    <property type="entry name" value="GTP-BINDING PROTEIN 6-RELATED"/>
    <property type="match status" value="1"/>
</dbReference>
<evidence type="ECO:0000313" key="9">
    <source>
        <dbReference type="EMBL" id="MBF2735131.1"/>
    </source>
</evidence>
<dbReference type="GO" id="GO:0046872">
    <property type="term" value="F:metal ion binding"/>
    <property type="evidence" value="ECO:0007669"/>
    <property type="project" value="UniProtKB-KW"/>
</dbReference>
<dbReference type="InterPro" id="IPR016496">
    <property type="entry name" value="GTPase_HflX"/>
</dbReference>
<dbReference type="Pfam" id="PF16360">
    <property type="entry name" value="GTP-bdg_M"/>
    <property type="match status" value="1"/>
</dbReference>
<dbReference type="PANTHER" id="PTHR10229">
    <property type="entry name" value="GTP-BINDING PROTEIN HFLX"/>
    <property type="match status" value="1"/>
</dbReference>
<dbReference type="GO" id="GO:0043022">
    <property type="term" value="F:ribosome binding"/>
    <property type="evidence" value="ECO:0007669"/>
    <property type="project" value="TreeGrafter"/>
</dbReference>
<name>A0A930Y2Q0_9GAMM</name>
<dbReference type="Pfam" id="PF01926">
    <property type="entry name" value="MMR_HSR1"/>
    <property type="match status" value="1"/>
</dbReference>
<evidence type="ECO:0000256" key="5">
    <source>
        <dbReference type="HAMAP-Rule" id="MF_00900"/>
    </source>
</evidence>
<dbReference type="SUPFAM" id="SSF52540">
    <property type="entry name" value="P-loop containing nucleoside triphosphate hydrolases"/>
    <property type="match status" value="1"/>
</dbReference>
<evidence type="ECO:0000256" key="7">
    <source>
        <dbReference type="PIRSR" id="PIRSR006809-2"/>
    </source>
</evidence>
<comment type="subunit">
    <text evidence="5">Monomer. Associates with the 50S ribosomal subunit.</text>
</comment>
<dbReference type="Pfam" id="PF13167">
    <property type="entry name" value="GTP-bdg_N"/>
    <property type="match status" value="1"/>
</dbReference>
<dbReference type="NCBIfam" id="TIGR03156">
    <property type="entry name" value="GTP_HflX"/>
    <property type="match status" value="1"/>
</dbReference>
<dbReference type="InterPro" id="IPR030394">
    <property type="entry name" value="G_HFLX_dom"/>
</dbReference>
<protein>
    <recommendedName>
        <fullName evidence="5">GTPase HflX</fullName>
    </recommendedName>
    <alternativeName>
        <fullName evidence="5">GTP-binding protein HflX</fullName>
    </alternativeName>
</protein>
<feature type="binding site" evidence="6">
    <location>
        <begin position="306"/>
        <end position="309"/>
    </location>
    <ligand>
        <name>GTP</name>
        <dbReference type="ChEBI" id="CHEBI:37565"/>
    </ligand>
</feature>
<evidence type="ECO:0000256" key="3">
    <source>
        <dbReference type="ARBA" id="ARBA00022842"/>
    </source>
</evidence>
<keyword evidence="2 5" id="KW-0547">Nucleotide-binding</keyword>
<feature type="binding site" evidence="6">
    <location>
        <begin position="193"/>
        <end position="200"/>
    </location>
    <ligand>
        <name>GTP</name>
        <dbReference type="ChEBI" id="CHEBI:37565"/>
    </ligand>
</feature>
<comment type="caution">
    <text evidence="9">The sequence shown here is derived from an EMBL/GenBank/DDBJ whole genome shotgun (WGS) entry which is preliminary data.</text>
</comment>
<feature type="binding site" evidence="7">
    <location>
        <position position="200"/>
    </location>
    <ligand>
        <name>Mg(2+)</name>
        <dbReference type="ChEBI" id="CHEBI:18420"/>
    </ligand>
</feature>
<evidence type="ECO:0000256" key="1">
    <source>
        <dbReference type="ARBA" id="ARBA00022723"/>
    </source>
</evidence>
<keyword evidence="10" id="KW-1185">Reference proteome</keyword>
<proteinExistence type="inferred from homology"/>
<dbReference type="InterPro" id="IPR006073">
    <property type="entry name" value="GTP-bd"/>
</dbReference>
<keyword evidence="3 7" id="KW-0460">Magnesium</keyword>
<feature type="binding site" evidence="6">
    <location>
        <begin position="240"/>
        <end position="243"/>
    </location>
    <ligand>
        <name>GTP</name>
        <dbReference type="ChEBI" id="CHEBI:37565"/>
    </ligand>
</feature>
<feature type="domain" description="Hflx-type G" evidence="8">
    <location>
        <begin position="187"/>
        <end position="353"/>
    </location>
</feature>
<accession>A0A930Y2Q0</accession>
<keyword evidence="4 5" id="KW-0342">GTP-binding</keyword>
<organism evidence="9 10">
    <name type="scientific">Candidatus Amphirhobacter heronislandensis</name>
    <dbReference type="NCBI Taxonomy" id="1732024"/>
    <lineage>
        <taxon>Bacteria</taxon>
        <taxon>Pseudomonadati</taxon>
        <taxon>Pseudomonadota</taxon>
        <taxon>Gammaproteobacteria</taxon>
        <taxon>Candidatus Tethybacterales</taxon>
        <taxon>Candidatus Tethybacteraceae</taxon>
        <taxon>Candidatus Amphirhobacter</taxon>
    </lineage>
</organism>
<dbReference type="AlphaFoldDB" id="A0A930Y2Q0"/>
<dbReference type="InterPro" id="IPR042108">
    <property type="entry name" value="GTPase_HflX_N_sf"/>
</dbReference>
<feature type="binding site" evidence="6">
    <location>
        <begin position="331"/>
        <end position="333"/>
    </location>
    <ligand>
        <name>GTP</name>
        <dbReference type="ChEBI" id="CHEBI:37565"/>
    </ligand>
</feature>
<comment type="cofactor">
    <cofactor evidence="7">
        <name>Mg(2+)</name>
        <dbReference type="ChEBI" id="CHEBI:18420"/>
    </cofactor>
</comment>
<sequence length="357" mass="38737">MLAVDLGQDPEFAQLRDETRELALAAGFAVAGVMEARRVQPDRRHFIGAGKLAELKELMEACGAKVLVIAHAVSDGQHMRLGRELGCEVFDYPGLILTIFAKRAQTAEGKLQVELAQEIYGRAKLRGAWTHLERQRGGLGATGGPGERQIELDRRMIARRIKQLRRRLAKRHTHAQLVAAGRMKRLPTVALVGYTNAGKSTVFQALTKAAVPASARMFETLDTTTRQMHLGGGRCAALSDTVGFVRNLPHELVDAFRSTLNEAVEADLLLLVLDGQDRAGPAKLRTIQETLATIGAAGVPQLLLLNKLDLGQSPELLDSLRWDKMPFLSISALTGAGLQELRDRVAASLATPAAAVR</sequence>
<dbReference type="PIRSF" id="PIRSF006809">
    <property type="entry name" value="GTP-binding_hflX_prd"/>
    <property type="match status" value="1"/>
</dbReference>
<evidence type="ECO:0000256" key="6">
    <source>
        <dbReference type="PIRSR" id="PIRSR006809-1"/>
    </source>
</evidence>
<reference evidence="9" key="1">
    <citation type="submission" date="2020-10" db="EMBL/GenBank/DDBJ databases">
        <title>An improved Amphimedon queenslandica hologenome assembly reveals how three proteobacterial symbionts can extend the metabolic phenotypic of their marine sponge host.</title>
        <authorList>
            <person name="Degnan B."/>
            <person name="Degnan S."/>
            <person name="Xiang X."/>
        </authorList>
    </citation>
    <scope>NUCLEOTIDE SEQUENCE</scope>
    <source>
        <strain evidence="9">AqS2</strain>
    </source>
</reference>
<dbReference type="CDD" id="cd01878">
    <property type="entry name" value="HflX"/>
    <property type="match status" value="1"/>
</dbReference>
<dbReference type="InterPro" id="IPR025121">
    <property type="entry name" value="GTPase_HflX_N"/>
</dbReference>
<feature type="binding site" evidence="6">
    <location>
        <begin position="218"/>
        <end position="222"/>
    </location>
    <ligand>
        <name>GTP</name>
        <dbReference type="ChEBI" id="CHEBI:37565"/>
    </ligand>
</feature>
<dbReference type="PRINTS" id="PR00326">
    <property type="entry name" value="GTP1OBG"/>
</dbReference>
<dbReference type="Gene3D" id="6.10.250.2860">
    <property type="match status" value="1"/>
</dbReference>
<dbReference type="HAMAP" id="MF_00900">
    <property type="entry name" value="GTPase_HflX"/>
    <property type="match status" value="1"/>
</dbReference>
<dbReference type="EMBL" id="JADHEI010000033">
    <property type="protein sequence ID" value="MBF2735131.1"/>
    <property type="molecule type" value="Genomic_DNA"/>
</dbReference>
<dbReference type="GO" id="GO:0003924">
    <property type="term" value="F:GTPase activity"/>
    <property type="evidence" value="ECO:0007669"/>
    <property type="project" value="UniProtKB-UniRule"/>
</dbReference>
<dbReference type="Gene3D" id="3.40.50.300">
    <property type="entry name" value="P-loop containing nucleotide triphosphate hydrolases"/>
    <property type="match status" value="1"/>
</dbReference>
<dbReference type="InterPro" id="IPR027417">
    <property type="entry name" value="P-loop_NTPase"/>
</dbReference>
<keyword evidence="5" id="KW-0963">Cytoplasm</keyword>
<dbReference type="GO" id="GO:0005525">
    <property type="term" value="F:GTP binding"/>
    <property type="evidence" value="ECO:0007669"/>
    <property type="project" value="UniProtKB-UniRule"/>
</dbReference>
<comment type="similarity">
    <text evidence="5">Belongs to the TRAFAC class OBG-HflX-like GTPase superfamily. HflX GTPase family.</text>
</comment>
<dbReference type="Proteomes" id="UP000604381">
    <property type="component" value="Unassembled WGS sequence"/>
</dbReference>
<keyword evidence="1 7" id="KW-0479">Metal-binding</keyword>
<dbReference type="Gene3D" id="3.40.50.11060">
    <property type="entry name" value="GTPase HflX, N-terminal domain"/>
    <property type="match status" value="1"/>
</dbReference>
<evidence type="ECO:0000256" key="4">
    <source>
        <dbReference type="ARBA" id="ARBA00023134"/>
    </source>
</evidence>
<feature type="binding site" evidence="7">
    <location>
        <position position="220"/>
    </location>
    <ligand>
        <name>Mg(2+)</name>
        <dbReference type="ChEBI" id="CHEBI:18420"/>
    </ligand>
</feature>
<evidence type="ECO:0000313" key="10">
    <source>
        <dbReference type="Proteomes" id="UP000604381"/>
    </source>
</evidence>
<comment type="subcellular location">
    <subcellularLocation>
        <location evidence="5">Cytoplasm</location>
    </subcellularLocation>
    <text evidence="5">May associate with membranes.</text>
</comment>
<dbReference type="PROSITE" id="PS51705">
    <property type="entry name" value="G_HFLX"/>
    <property type="match status" value="1"/>
</dbReference>
<dbReference type="GO" id="GO:0005737">
    <property type="term" value="C:cytoplasm"/>
    <property type="evidence" value="ECO:0007669"/>
    <property type="project" value="UniProtKB-SubCell"/>
</dbReference>
<dbReference type="InterPro" id="IPR032305">
    <property type="entry name" value="GTP-bd_M"/>
</dbReference>
<comment type="function">
    <text evidence="5">GTPase that associates with the 50S ribosomal subunit and may have a role during protein synthesis or ribosome biogenesis.</text>
</comment>
<evidence type="ECO:0000256" key="2">
    <source>
        <dbReference type="ARBA" id="ARBA00022741"/>
    </source>
</evidence>
<gene>
    <name evidence="5 9" type="primary">hflX</name>
    <name evidence="9" type="ORF">ISN26_03465</name>
</gene>